<gene>
    <name evidence="3" type="ORF">NCTC4670_00387</name>
</gene>
<dbReference type="RefSeq" id="WP_115245738.1">
    <property type="nucleotide sequence ID" value="NZ_UHFG01000004.1"/>
</dbReference>
<sequence length="493" mass="55657">MTTMTFNDVDLSSLITIMSVNRDIGNERQAETNDAPFIGLHVKKIKTSAKIITVDFYLKDRTNEYALNKLKHKLAGIFNVNEQVKVTFSDEPDKYYLAIPINKISASDPIAWLSLVSLELLVPDGVAHSVSYKKITNYRQDGKKLLIDITNNGNVGAHPIITVKHNAENGYLAFVNKSSVFEVGDREIADAEIREKSVVAYDFKDERIVNALTTGKKNVAILNDKGQILDKNLQWNQVWDRKHLEIEGSISPGYHAGSLTFDIPDGGGLYDYIWWRQVFICGLMNQYGFIKVAVSDENDQFLYGVETYKRQAGTKTEYNFMITDGKGGFKNTDLKWTFDATTANEHNPFNEPRGWSDMTRADDTVSVFWWGSQNKRVFPELKGKKSKQVHIAIGTIQGNPLVTHMYIDGFYYRKDKVPYEFNVPNAFGTGTEVVINAENDTVLVDNIPKANIIVDGFFSFPKIPPGSSTLEVYSSSWSTANPDITLSFEERWL</sequence>
<dbReference type="Gene3D" id="2.40.30.200">
    <property type="match status" value="1"/>
</dbReference>
<feature type="domain" description="Siphovirus-type tail component C-terminal" evidence="2">
    <location>
        <begin position="421"/>
        <end position="492"/>
    </location>
</feature>
<dbReference type="Pfam" id="PF22768">
    <property type="entry name" value="SPP1_Dit"/>
    <property type="match status" value="1"/>
</dbReference>
<dbReference type="AlphaFoldDB" id="A0A380JUU3"/>
<dbReference type="InterPro" id="IPR054738">
    <property type="entry name" value="Siphovirus-type_tail_C"/>
</dbReference>
<reference evidence="3 4" key="1">
    <citation type="submission" date="2018-06" db="EMBL/GenBank/DDBJ databases">
        <authorList>
            <consortium name="Pathogen Informatics"/>
            <person name="Doyle S."/>
        </authorList>
    </citation>
    <scope>NUCLEOTIDE SEQUENCE [LARGE SCALE GENOMIC DNA]</scope>
    <source>
        <strain evidence="3 4">NCTC4670</strain>
    </source>
</reference>
<dbReference type="InterPro" id="IPR006520">
    <property type="entry name" value="Dit_BPSPP_N"/>
</dbReference>
<dbReference type="Proteomes" id="UP000254797">
    <property type="component" value="Unassembled WGS sequence"/>
</dbReference>
<name>A0A380JUU3_STRDY</name>
<evidence type="ECO:0000259" key="2">
    <source>
        <dbReference type="Pfam" id="PF22768"/>
    </source>
</evidence>
<evidence type="ECO:0000313" key="4">
    <source>
        <dbReference type="Proteomes" id="UP000254797"/>
    </source>
</evidence>
<evidence type="ECO:0000259" key="1">
    <source>
        <dbReference type="Pfam" id="PF05709"/>
    </source>
</evidence>
<proteinExistence type="predicted"/>
<organism evidence="3 4">
    <name type="scientific">Streptococcus dysgalactiae subsp. dysgalactiae</name>
    <dbReference type="NCBI Taxonomy" id="99822"/>
    <lineage>
        <taxon>Bacteria</taxon>
        <taxon>Bacillati</taxon>
        <taxon>Bacillota</taxon>
        <taxon>Bacilli</taxon>
        <taxon>Lactobacillales</taxon>
        <taxon>Streptococcaceae</taxon>
        <taxon>Streptococcus</taxon>
    </lineage>
</organism>
<evidence type="ECO:0000313" key="3">
    <source>
        <dbReference type="EMBL" id="SUN47813.1"/>
    </source>
</evidence>
<accession>A0A380JUU3</accession>
<feature type="domain" description="Siphovirus-type tail component RIFT-related" evidence="1">
    <location>
        <begin position="15"/>
        <end position="102"/>
    </location>
</feature>
<dbReference type="InterPro" id="IPR008841">
    <property type="entry name" value="Siphovirus-type_tail_N"/>
</dbReference>
<dbReference type="NCBIfam" id="TIGR01633">
    <property type="entry name" value="phi3626_gp14_N"/>
    <property type="match status" value="1"/>
</dbReference>
<dbReference type="EMBL" id="UHFG01000004">
    <property type="protein sequence ID" value="SUN47813.1"/>
    <property type="molecule type" value="Genomic_DNA"/>
</dbReference>
<dbReference type="Pfam" id="PF05709">
    <property type="entry name" value="Sipho_tail"/>
    <property type="match status" value="1"/>
</dbReference>
<protein>
    <submittedName>
        <fullName evidence="3">Siphovirus tail component family protein</fullName>
    </submittedName>
</protein>